<keyword evidence="2" id="KW-1185">Reference proteome</keyword>
<evidence type="ECO:0000313" key="1">
    <source>
        <dbReference type="EMBL" id="MBA0562660.1"/>
    </source>
</evidence>
<sequence length="50" mass="5940">MAFGRLEHWTIPKDNVVVFIVQEFYASLWDHESRNTVGHIWDIVLVRGKE</sequence>
<dbReference type="Proteomes" id="UP000593572">
    <property type="component" value="Unassembled WGS sequence"/>
</dbReference>
<name>A0A7J8MDJ5_9ROSI</name>
<feature type="non-terminal residue" evidence="1">
    <location>
        <position position="50"/>
    </location>
</feature>
<protein>
    <submittedName>
        <fullName evidence="1">Uncharacterized protein</fullName>
    </submittedName>
</protein>
<proteinExistence type="predicted"/>
<dbReference type="AlphaFoldDB" id="A0A7J8MDJ5"/>
<accession>A0A7J8MDJ5</accession>
<organism evidence="1 2">
    <name type="scientific">Gossypium lobatum</name>
    <dbReference type="NCBI Taxonomy" id="34289"/>
    <lineage>
        <taxon>Eukaryota</taxon>
        <taxon>Viridiplantae</taxon>
        <taxon>Streptophyta</taxon>
        <taxon>Embryophyta</taxon>
        <taxon>Tracheophyta</taxon>
        <taxon>Spermatophyta</taxon>
        <taxon>Magnoliopsida</taxon>
        <taxon>eudicotyledons</taxon>
        <taxon>Gunneridae</taxon>
        <taxon>Pentapetalae</taxon>
        <taxon>rosids</taxon>
        <taxon>malvids</taxon>
        <taxon>Malvales</taxon>
        <taxon>Malvaceae</taxon>
        <taxon>Malvoideae</taxon>
        <taxon>Gossypium</taxon>
    </lineage>
</organism>
<gene>
    <name evidence="1" type="ORF">Golob_007687</name>
</gene>
<reference evidence="1 2" key="1">
    <citation type="journal article" date="2019" name="Genome Biol. Evol.">
        <title>Insights into the evolution of the New World diploid cottons (Gossypium, subgenus Houzingenia) based on genome sequencing.</title>
        <authorList>
            <person name="Grover C.E."/>
            <person name="Arick M.A. 2nd"/>
            <person name="Thrash A."/>
            <person name="Conover J.L."/>
            <person name="Sanders W.S."/>
            <person name="Peterson D.G."/>
            <person name="Frelichowski J.E."/>
            <person name="Scheffler J.A."/>
            <person name="Scheffler B.E."/>
            <person name="Wendel J.F."/>
        </authorList>
    </citation>
    <scope>NUCLEOTIDE SEQUENCE [LARGE SCALE GENOMIC DNA]</scope>
    <source>
        <strain evidence="1">157</strain>
        <tissue evidence="1">Leaf</tissue>
    </source>
</reference>
<comment type="caution">
    <text evidence="1">The sequence shown here is derived from an EMBL/GenBank/DDBJ whole genome shotgun (WGS) entry which is preliminary data.</text>
</comment>
<dbReference type="EMBL" id="JABEZX010000008">
    <property type="protein sequence ID" value="MBA0562660.1"/>
    <property type="molecule type" value="Genomic_DNA"/>
</dbReference>
<evidence type="ECO:0000313" key="2">
    <source>
        <dbReference type="Proteomes" id="UP000593572"/>
    </source>
</evidence>